<keyword evidence="1" id="KW-1133">Transmembrane helix</keyword>
<dbReference type="EMBL" id="CP063458">
    <property type="protein sequence ID" value="QOV87938.1"/>
    <property type="molecule type" value="Genomic_DNA"/>
</dbReference>
<keyword evidence="1" id="KW-0472">Membrane</keyword>
<dbReference type="AlphaFoldDB" id="A0A7M2WR08"/>
<evidence type="ECO:0000256" key="1">
    <source>
        <dbReference type="SAM" id="Phobius"/>
    </source>
</evidence>
<evidence type="ECO:0000313" key="2">
    <source>
        <dbReference type="EMBL" id="QOV87938.1"/>
    </source>
</evidence>
<name>A0A7M2WR08_9BACT</name>
<protein>
    <submittedName>
        <fullName evidence="2">Uncharacterized protein</fullName>
    </submittedName>
</protein>
<reference evidence="2 3" key="1">
    <citation type="submission" date="2020-10" db="EMBL/GenBank/DDBJ databases">
        <title>Wide distribution of Phycisphaera-like planctomycetes from WD2101 soil group in peatlands and genome analysis of the first cultivated representative.</title>
        <authorList>
            <person name="Dedysh S.N."/>
            <person name="Beletsky A.V."/>
            <person name="Ivanova A."/>
            <person name="Kulichevskaya I.S."/>
            <person name="Suzina N.E."/>
            <person name="Philippov D.A."/>
            <person name="Rakitin A.L."/>
            <person name="Mardanov A.V."/>
            <person name="Ravin N.V."/>
        </authorList>
    </citation>
    <scope>NUCLEOTIDE SEQUENCE [LARGE SCALE GENOMIC DNA]</scope>
    <source>
        <strain evidence="2 3">M1803</strain>
    </source>
</reference>
<dbReference type="Proteomes" id="UP000593765">
    <property type="component" value="Chromosome"/>
</dbReference>
<accession>A0A7M2WR08</accession>
<keyword evidence="1" id="KW-0812">Transmembrane</keyword>
<sequence length="151" mass="16939">MLFQTTVKFLSALLGSLVAFYLASHFFHAAGFMTAYELQHVQWMYNQLLEPVTTLDWKTQKTALIALGAIGVQAVIVVALFRKWGYKPVRNIDPLARLARPTGGMIASGERLPTHEMSMYTGMDDADDIAEYTEAVDEEQRLLALLTQKRA</sequence>
<gene>
    <name evidence="2" type="ORF">IPV69_16895</name>
</gene>
<evidence type="ECO:0000313" key="3">
    <source>
        <dbReference type="Proteomes" id="UP000593765"/>
    </source>
</evidence>
<dbReference type="KEGG" id="hbs:IPV69_16895"/>
<organism evidence="2 3">
    <name type="scientific">Humisphaera borealis</name>
    <dbReference type="NCBI Taxonomy" id="2807512"/>
    <lineage>
        <taxon>Bacteria</taxon>
        <taxon>Pseudomonadati</taxon>
        <taxon>Planctomycetota</taxon>
        <taxon>Phycisphaerae</taxon>
        <taxon>Tepidisphaerales</taxon>
        <taxon>Tepidisphaeraceae</taxon>
        <taxon>Humisphaera</taxon>
    </lineage>
</organism>
<feature type="transmembrane region" description="Helical" evidence="1">
    <location>
        <begin position="63"/>
        <end position="81"/>
    </location>
</feature>
<keyword evidence="3" id="KW-1185">Reference proteome</keyword>
<dbReference type="RefSeq" id="WP_206290855.1">
    <property type="nucleotide sequence ID" value="NZ_CP063458.1"/>
</dbReference>
<proteinExistence type="predicted"/>